<dbReference type="GO" id="GO:0006796">
    <property type="term" value="P:phosphate-containing compound metabolic process"/>
    <property type="evidence" value="ECO:0007669"/>
    <property type="project" value="InterPro"/>
</dbReference>
<gene>
    <name evidence="1" type="ORF">BS297_05140</name>
</gene>
<evidence type="ECO:0000313" key="2">
    <source>
        <dbReference type="Proteomes" id="UP000325576"/>
    </source>
</evidence>
<dbReference type="GO" id="GO:0004427">
    <property type="term" value="F:inorganic diphosphate phosphatase activity"/>
    <property type="evidence" value="ECO:0007669"/>
    <property type="project" value="InterPro"/>
</dbReference>
<comment type="caution">
    <text evidence="1">The sequence shown here is derived from an EMBL/GenBank/DDBJ whole genome shotgun (WGS) entry which is preliminary data.</text>
</comment>
<protein>
    <submittedName>
        <fullName evidence="1">Inorganic pyrophosphatase</fullName>
    </submittedName>
</protein>
<dbReference type="AlphaFoldDB" id="A0A0C3A933"/>
<evidence type="ECO:0000313" key="1">
    <source>
        <dbReference type="EMBL" id="KAB2586460.1"/>
    </source>
</evidence>
<dbReference type="SUPFAM" id="SSF50324">
    <property type="entry name" value="Inorganic pyrophosphatase"/>
    <property type="match status" value="1"/>
</dbReference>
<proteinExistence type="predicted"/>
<reference evidence="1 2" key="1">
    <citation type="journal article" date="2017" name="Poromechanics V (2013)">
        <title>Genomic Characterization of the Arsenic-Tolerant Actinobacterium, &lt;i&gt;Rhodococcus erythropolis&lt;/i&gt; S43.</title>
        <authorList>
            <person name="Retamal-Morales G."/>
            <person name="Mehnert M."/>
            <person name="Schwabe R."/>
            <person name="Tischler D."/>
            <person name="Schloemann M."/>
            <person name="Levican G.J."/>
        </authorList>
    </citation>
    <scope>NUCLEOTIDE SEQUENCE [LARGE SCALE GENOMIC DNA]</scope>
    <source>
        <strain evidence="1 2">S43</strain>
    </source>
</reference>
<organism evidence="1 2">
    <name type="scientific">Rhodococcus erythropolis</name>
    <name type="common">Arthrobacter picolinophilus</name>
    <dbReference type="NCBI Taxonomy" id="1833"/>
    <lineage>
        <taxon>Bacteria</taxon>
        <taxon>Bacillati</taxon>
        <taxon>Actinomycetota</taxon>
        <taxon>Actinomycetes</taxon>
        <taxon>Mycobacteriales</taxon>
        <taxon>Nocardiaceae</taxon>
        <taxon>Rhodococcus</taxon>
        <taxon>Rhodococcus erythropolis group</taxon>
    </lineage>
</organism>
<dbReference type="EMBL" id="MRBO01000186">
    <property type="protein sequence ID" value="KAB2586460.1"/>
    <property type="molecule type" value="Genomic_DNA"/>
</dbReference>
<dbReference type="Proteomes" id="UP000325576">
    <property type="component" value="Unassembled WGS sequence"/>
</dbReference>
<dbReference type="GO" id="GO:0000287">
    <property type="term" value="F:magnesium ion binding"/>
    <property type="evidence" value="ECO:0007669"/>
    <property type="project" value="InterPro"/>
</dbReference>
<name>A0A0C3A933_RHOER</name>
<dbReference type="GO" id="GO:0005737">
    <property type="term" value="C:cytoplasm"/>
    <property type="evidence" value="ECO:0007669"/>
    <property type="project" value="InterPro"/>
</dbReference>
<sequence length="116" mass="12227">MSEELFSALDHLAATSTVVIDRPRGSAHPRYPAAIYPLDYGYLDGTVSADGDGIDLFRGSAVGNGVVAMAVIADIDKKDVEVKILLDCTADEIGTAAAFLRDTLGLGTTVLRREVS</sequence>
<accession>A0A0C3A933</accession>
<dbReference type="InterPro" id="IPR036649">
    <property type="entry name" value="Pyrophosphatase_sf"/>
</dbReference>